<dbReference type="AlphaFoldDB" id="A0ABD3NFZ2"/>
<keyword evidence="2" id="KW-0479">Metal-binding</keyword>
<dbReference type="InterPro" id="IPR001932">
    <property type="entry name" value="PPM-type_phosphatase-like_dom"/>
</dbReference>
<keyword evidence="10" id="KW-1185">Reference proteome</keyword>
<proteinExistence type="inferred from homology"/>
<accession>A0ABD3NFZ2</accession>
<dbReference type="PROSITE" id="PS01032">
    <property type="entry name" value="PPM_1"/>
    <property type="match status" value="1"/>
</dbReference>
<dbReference type="GO" id="GO:0046872">
    <property type="term" value="F:metal ion binding"/>
    <property type="evidence" value="ECO:0007669"/>
    <property type="project" value="UniProtKB-KW"/>
</dbReference>
<comment type="caution">
    <text evidence="9">The sequence shown here is derived from an EMBL/GenBank/DDBJ whole genome shotgun (WGS) entry which is preliminary data.</text>
</comment>
<evidence type="ECO:0000256" key="7">
    <source>
        <dbReference type="SAM" id="Phobius"/>
    </source>
</evidence>
<keyword evidence="4 5" id="KW-0904">Protein phosphatase</keyword>
<evidence type="ECO:0000256" key="6">
    <source>
        <dbReference type="SAM" id="MobiDB-lite"/>
    </source>
</evidence>
<dbReference type="PANTHER" id="PTHR47992">
    <property type="entry name" value="PROTEIN PHOSPHATASE"/>
    <property type="match status" value="1"/>
</dbReference>
<dbReference type="CDD" id="cd00143">
    <property type="entry name" value="PP2Cc"/>
    <property type="match status" value="1"/>
</dbReference>
<name>A0ABD3NFZ2_9STRA</name>
<keyword evidence="3 5" id="KW-0378">Hydrolase</keyword>
<dbReference type="Pfam" id="PF00481">
    <property type="entry name" value="PP2C"/>
    <property type="match status" value="1"/>
</dbReference>
<dbReference type="Proteomes" id="UP001530315">
    <property type="component" value="Unassembled WGS sequence"/>
</dbReference>
<dbReference type="InterPro" id="IPR036457">
    <property type="entry name" value="PPM-type-like_dom_sf"/>
</dbReference>
<evidence type="ECO:0000256" key="4">
    <source>
        <dbReference type="ARBA" id="ARBA00022912"/>
    </source>
</evidence>
<evidence type="ECO:0000256" key="1">
    <source>
        <dbReference type="ARBA" id="ARBA00004170"/>
    </source>
</evidence>
<keyword evidence="7" id="KW-1133">Transmembrane helix</keyword>
<evidence type="ECO:0000313" key="10">
    <source>
        <dbReference type="Proteomes" id="UP001530315"/>
    </source>
</evidence>
<comment type="similarity">
    <text evidence="5">Belongs to the PP2C family.</text>
</comment>
<keyword evidence="7" id="KW-0812">Transmembrane</keyword>
<evidence type="ECO:0000256" key="5">
    <source>
        <dbReference type="RuleBase" id="RU003465"/>
    </source>
</evidence>
<dbReference type="GO" id="GO:0004721">
    <property type="term" value="F:phosphoprotein phosphatase activity"/>
    <property type="evidence" value="ECO:0007669"/>
    <property type="project" value="UniProtKB-KW"/>
</dbReference>
<reference evidence="9 10" key="1">
    <citation type="submission" date="2024-10" db="EMBL/GenBank/DDBJ databases">
        <title>Updated reference genomes for cyclostephanoid diatoms.</title>
        <authorList>
            <person name="Roberts W.R."/>
            <person name="Alverson A.J."/>
        </authorList>
    </citation>
    <scope>NUCLEOTIDE SEQUENCE [LARGE SCALE GENOMIC DNA]</scope>
    <source>
        <strain evidence="9 10">AJA276-08</strain>
    </source>
</reference>
<keyword evidence="7" id="KW-0472">Membrane</keyword>
<dbReference type="PROSITE" id="PS51746">
    <property type="entry name" value="PPM_2"/>
    <property type="match status" value="1"/>
</dbReference>
<evidence type="ECO:0000259" key="8">
    <source>
        <dbReference type="PROSITE" id="PS51746"/>
    </source>
</evidence>
<evidence type="ECO:0000256" key="2">
    <source>
        <dbReference type="ARBA" id="ARBA00022723"/>
    </source>
</evidence>
<evidence type="ECO:0000313" key="9">
    <source>
        <dbReference type="EMBL" id="KAL3774887.1"/>
    </source>
</evidence>
<dbReference type="EMBL" id="JALLAZ020001442">
    <property type="protein sequence ID" value="KAL3774887.1"/>
    <property type="molecule type" value="Genomic_DNA"/>
</dbReference>
<feature type="transmembrane region" description="Helical" evidence="7">
    <location>
        <begin position="12"/>
        <end position="34"/>
    </location>
</feature>
<comment type="subcellular location">
    <subcellularLocation>
        <location evidence="1">Membrane</location>
        <topology evidence="1">Peripheral membrane protein</topology>
    </subcellularLocation>
</comment>
<organism evidence="9 10">
    <name type="scientific">Stephanodiscus triporus</name>
    <dbReference type="NCBI Taxonomy" id="2934178"/>
    <lineage>
        <taxon>Eukaryota</taxon>
        <taxon>Sar</taxon>
        <taxon>Stramenopiles</taxon>
        <taxon>Ochrophyta</taxon>
        <taxon>Bacillariophyta</taxon>
        <taxon>Coscinodiscophyceae</taxon>
        <taxon>Thalassiosirophycidae</taxon>
        <taxon>Stephanodiscales</taxon>
        <taxon>Stephanodiscaceae</taxon>
        <taxon>Stephanodiscus</taxon>
    </lineage>
</organism>
<dbReference type="Gene3D" id="3.60.40.10">
    <property type="entry name" value="PPM-type phosphatase domain"/>
    <property type="match status" value="1"/>
</dbReference>
<dbReference type="GO" id="GO:0016020">
    <property type="term" value="C:membrane"/>
    <property type="evidence" value="ECO:0007669"/>
    <property type="project" value="UniProtKB-SubCell"/>
</dbReference>
<evidence type="ECO:0000256" key="3">
    <source>
        <dbReference type="ARBA" id="ARBA00022801"/>
    </source>
</evidence>
<protein>
    <recommendedName>
        <fullName evidence="8">PPM-type phosphatase domain-containing protein</fullName>
    </recommendedName>
</protein>
<sequence length="483" mass="50218">MPPRRPAVRVVGTMATIAVAALVVPSSVVVLVVVSRVRRSATRPAALLPSLPRSTPPRPAPPRSGTRCPTSWLLSLGGGPAAAGGGGGFDDVGAAASEDAAAAGRRRGVAIDDYDDRGVGASSCSATIAAVGAITAAASAKSSSSSPPSSRPLLRYSAWSVQGERRYMEDEHFVEVGGRMTFAAVFDGHGGSAVSRYLRQNLYANFQAALPKAAAASSSSAVVVGATAGGGGDGASPKDDDDRRRAITRPIVDGCSTIVASALGAALDKVDAEVGSISHWSFQGSTALAVVVHEDDDGGDYGGSGSGRSIVVANVGDSRAVLCRAGRAMDLTRDHKPDDVLERRRVEDHGGTVEWCGEVDDSSGMPVRGAGVYRINGNLALSRSIGDRAERPWVTGTADIVRHRIDEVDDAFVLLATDGLFDVMTSAEAVSFVNDLVGRTKPECREGVRRDMARHVVEEALRRGTGDNVTALVLWINDEKHID</sequence>
<dbReference type="SUPFAM" id="SSF81606">
    <property type="entry name" value="PP2C-like"/>
    <property type="match status" value="1"/>
</dbReference>
<dbReference type="SMART" id="SM00332">
    <property type="entry name" value="PP2Cc"/>
    <property type="match status" value="1"/>
</dbReference>
<feature type="region of interest" description="Disordered" evidence="6">
    <location>
        <begin position="47"/>
        <end position="71"/>
    </location>
</feature>
<feature type="domain" description="PPM-type phosphatase" evidence="8">
    <location>
        <begin position="155"/>
        <end position="476"/>
    </location>
</feature>
<dbReference type="InterPro" id="IPR015655">
    <property type="entry name" value="PP2C"/>
</dbReference>
<gene>
    <name evidence="9" type="ORF">ACHAW5_007305</name>
</gene>
<dbReference type="InterPro" id="IPR000222">
    <property type="entry name" value="PP2C_BS"/>
</dbReference>